<dbReference type="InterPro" id="IPR045246">
    <property type="entry name" value="Piwi_ago-like"/>
</dbReference>
<dbReference type="InterPro" id="IPR014811">
    <property type="entry name" value="ArgoL1"/>
</dbReference>
<evidence type="ECO:0000259" key="2">
    <source>
        <dbReference type="PROSITE" id="PS50821"/>
    </source>
</evidence>
<gene>
    <name evidence="4" type="ORF">QBC47DRAFT_404122</name>
</gene>
<dbReference type="InterPro" id="IPR032474">
    <property type="entry name" value="Argonaute_N"/>
</dbReference>
<dbReference type="InterPro" id="IPR036397">
    <property type="entry name" value="RNaseH_sf"/>
</dbReference>
<dbReference type="InterPro" id="IPR003165">
    <property type="entry name" value="Piwi"/>
</dbReference>
<dbReference type="SUPFAM" id="SSF53098">
    <property type="entry name" value="Ribonuclease H-like"/>
    <property type="match status" value="1"/>
</dbReference>
<sequence length="1027" mass="112778">MSNPKRGGSVFRGVDRGRGRGGTQGGTDRGPNFRANQQQQARAHVPPIYQPPDVGKLEDKLQSLNLTSNSTPPRPAYGTKGQKLTLYTNYVAMISTPEKPVYRYALSFEPDVKGRKLVQVIRLLLQAPELAQFHHDMVSDFRTTCISLKKLDQDDQTISIVYRAEHEDDPRQGATTYRVRVLFTNELSLGDLAVYLSSENPLATCDNKEVILHAFNIILSHHTRSASKTITMIGASRSFPMQPTYGAMGKLGAGLTVVRGFFASVRAATSRILINVNVSNAAFYAEVSLDKLIEIFRRESDNGNNITKLASFLKRLRIRTTHLPEKKNQAGEVIPRIRTICGLATPGDGRDLPQGKQPKVPFFGADSKMVEFWLEKEAPATVAPVPRAPVPRAPVPPPPVPRSGVIGAYYLEDETPKKSKNKNKNKKNKKPNAGAPGPASPGPAAPGPASTPQGSYISVYDFFQRKHQKILRKPNLPVVNVGTREKPIYLPPEFCEVMPGQSCDQKLSESQKQNMIAFSVRNPAANRASIAGDGLTLVGLKGNNPSLLITVSARLLGEPAVCYAGQYAGQKTIWVKNGGWNMTGVRFIESTRLTKWTYVTIELTGKGPYQGKEAYSSTMGSLPEAISEFTDRLKKHGVECSDPDVHQGLQIENADDDKLSKAIETLATDGYELVLFIIPAKITDLYGRIKYLGDVRFGIHTVCSVGSKLGKFSIDYEANVALKFNLKLGGINQSLGTECPKVLKKGETMVVGLDVTHPSAGSADNAPSIAGMVASVDNSLGQWPAILRIQAGRQEMVSDLTAMLKSRLQLWQAKNKTLPENILVYRDGVSEGQYKMVLNDELPLLRQACKEMYPATDQNEGRPRLTIVVVGKRHHTRFYLAEQSADQRQNTKPGTVVDRGVTELRNWDFFLQSHHAIKGTARPAHYFVVLDEIFGHFCAGDRRNVADELETVTQSLCYVYGRSTRAISLPAPVYLADKLCDRARFYLPRMFDAAPGTAESATATPAAAGAAPSVVIHSNLKDSMFYI</sequence>
<feature type="compositionally biased region" description="Low complexity" evidence="1">
    <location>
        <begin position="1"/>
        <end position="12"/>
    </location>
</feature>
<dbReference type="AlphaFoldDB" id="A0AAJ0FA42"/>
<dbReference type="Gene3D" id="2.170.260.10">
    <property type="entry name" value="paz domain"/>
    <property type="match status" value="1"/>
</dbReference>
<keyword evidence="5" id="KW-1185">Reference proteome</keyword>
<evidence type="ECO:0000256" key="1">
    <source>
        <dbReference type="SAM" id="MobiDB-lite"/>
    </source>
</evidence>
<dbReference type="SMART" id="SM01163">
    <property type="entry name" value="DUF1785"/>
    <property type="match status" value="1"/>
</dbReference>
<dbReference type="CDD" id="cd04657">
    <property type="entry name" value="Piwi_ago-like"/>
    <property type="match status" value="1"/>
</dbReference>
<dbReference type="Pfam" id="PF02170">
    <property type="entry name" value="PAZ"/>
    <property type="match status" value="1"/>
</dbReference>
<name>A0AAJ0FA42_9PEZI</name>
<reference evidence="4" key="1">
    <citation type="submission" date="2023-06" db="EMBL/GenBank/DDBJ databases">
        <title>Genome-scale phylogeny and comparative genomics of the fungal order Sordariales.</title>
        <authorList>
            <consortium name="Lawrence Berkeley National Laboratory"/>
            <person name="Hensen N."/>
            <person name="Bonometti L."/>
            <person name="Westerberg I."/>
            <person name="Brannstrom I.O."/>
            <person name="Guillou S."/>
            <person name="Cros-Aarteil S."/>
            <person name="Calhoun S."/>
            <person name="Haridas S."/>
            <person name="Kuo A."/>
            <person name="Mondo S."/>
            <person name="Pangilinan J."/>
            <person name="Riley R."/>
            <person name="Labutti K."/>
            <person name="Andreopoulos B."/>
            <person name="Lipzen A."/>
            <person name="Chen C."/>
            <person name="Yanf M."/>
            <person name="Daum C."/>
            <person name="Ng V."/>
            <person name="Clum A."/>
            <person name="Steindorff A."/>
            <person name="Ohm R."/>
            <person name="Martin F."/>
            <person name="Silar P."/>
            <person name="Natvig D."/>
            <person name="Lalanne C."/>
            <person name="Gautier V."/>
            <person name="Ament-Velasquez S.L."/>
            <person name="Kruys A."/>
            <person name="Hutchinson M.I."/>
            <person name="Powell A.J."/>
            <person name="Barry K."/>
            <person name="Miller A.N."/>
            <person name="Grigoriev I.V."/>
            <person name="Debuchy R."/>
            <person name="Gladieux P."/>
            <person name="Thoren M.H."/>
            <person name="Johannesson H."/>
        </authorList>
    </citation>
    <scope>NUCLEOTIDE SEQUENCE</scope>
    <source>
        <strain evidence="4">PSN4</strain>
    </source>
</reference>
<dbReference type="Proteomes" id="UP001239445">
    <property type="component" value="Unassembled WGS sequence"/>
</dbReference>
<evidence type="ECO:0000313" key="5">
    <source>
        <dbReference type="Proteomes" id="UP001239445"/>
    </source>
</evidence>
<feature type="region of interest" description="Disordered" evidence="1">
    <location>
        <begin position="1"/>
        <end position="47"/>
    </location>
</feature>
<accession>A0AAJ0FA42</accession>
<organism evidence="4 5">
    <name type="scientific">Echria macrotheca</name>
    <dbReference type="NCBI Taxonomy" id="438768"/>
    <lineage>
        <taxon>Eukaryota</taxon>
        <taxon>Fungi</taxon>
        <taxon>Dikarya</taxon>
        <taxon>Ascomycota</taxon>
        <taxon>Pezizomycotina</taxon>
        <taxon>Sordariomycetes</taxon>
        <taxon>Sordariomycetidae</taxon>
        <taxon>Sordariales</taxon>
        <taxon>Schizotheciaceae</taxon>
        <taxon>Echria</taxon>
    </lineage>
</organism>
<dbReference type="Gene3D" id="3.40.50.2300">
    <property type="match status" value="1"/>
</dbReference>
<dbReference type="CDD" id="cd02846">
    <property type="entry name" value="PAZ_argonaute_like"/>
    <property type="match status" value="1"/>
</dbReference>
<feature type="region of interest" description="Disordered" evidence="1">
    <location>
        <begin position="410"/>
        <end position="451"/>
    </location>
</feature>
<dbReference type="InterPro" id="IPR012337">
    <property type="entry name" value="RNaseH-like_sf"/>
</dbReference>
<evidence type="ECO:0000259" key="3">
    <source>
        <dbReference type="PROSITE" id="PS50822"/>
    </source>
</evidence>
<dbReference type="PROSITE" id="PS50821">
    <property type="entry name" value="PAZ"/>
    <property type="match status" value="1"/>
</dbReference>
<comment type="caution">
    <text evidence="4">The sequence shown here is derived from an EMBL/GenBank/DDBJ whole genome shotgun (WGS) entry which is preliminary data.</text>
</comment>
<dbReference type="Pfam" id="PF02171">
    <property type="entry name" value="Piwi"/>
    <property type="match status" value="1"/>
</dbReference>
<dbReference type="GO" id="GO:0003723">
    <property type="term" value="F:RNA binding"/>
    <property type="evidence" value="ECO:0007669"/>
    <property type="project" value="InterPro"/>
</dbReference>
<dbReference type="SMART" id="SM00950">
    <property type="entry name" value="Piwi"/>
    <property type="match status" value="1"/>
</dbReference>
<feature type="domain" description="PAZ" evidence="2">
    <location>
        <begin position="401"/>
        <end position="499"/>
    </location>
</feature>
<proteinExistence type="predicted"/>
<feature type="domain" description="Piwi" evidence="3">
    <location>
        <begin position="673"/>
        <end position="988"/>
    </location>
</feature>
<protein>
    <submittedName>
        <fullName evidence="4">Ribonuclease H-like domain-containing protein</fullName>
    </submittedName>
</protein>
<dbReference type="PANTHER" id="PTHR22891">
    <property type="entry name" value="EUKARYOTIC TRANSLATION INITIATION FACTOR 2C"/>
    <property type="match status" value="1"/>
</dbReference>
<dbReference type="EMBL" id="MU839837">
    <property type="protein sequence ID" value="KAK1753780.1"/>
    <property type="molecule type" value="Genomic_DNA"/>
</dbReference>
<feature type="compositionally biased region" description="Basic residues" evidence="1">
    <location>
        <begin position="418"/>
        <end position="430"/>
    </location>
</feature>
<dbReference type="Pfam" id="PF16486">
    <property type="entry name" value="ArgoN"/>
    <property type="match status" value="1"/>
</dbReference>
<dbReference type="InterPro" id="IPR036085">
    <property type="entry name" value="PAZ_dom_sf"/>
</dbReference>
<dbReference type="InterPro" id="IPR003100">
    <property type="entry name" value="PAZ_dom"/>
</dbReference>
<dbReference type="Gene3D" id="3.30.420.10">
    <property type="entry name" value="Ribonuclease H-like superfamily/Ribonuclease H"/>
    <property type="match status" value="1"/>
</dbReference>
<dbReference type="Pfam" id="PF08699">
    <property type="entry name" value="ArgoL1"/>
    <property type="match status" value="1"/>
</dbReference>
<dbReference type="SUPFAM" id="SSF101690">
    <property type="entry name" value="PAZ domain"/>
    <property type="match status" value="1"/>
</dbReference>
<dbReference type="PROSITE" id="PS50822">
    <property type="entry name" value="PIWI"/>
    <property type="match status" value="1"/>
</dbReference>
<evidence type="ECO:0000313" key="4">
    <source>
        <dbReference type="EMBL" id="KAK1753780.1"/>
    </source>
</evidence>